<feature type="transmembrane region" description="Helical" evidence="1">
    <location>
        <begin position="202"/>
        <end position="225"/>
    </location>
</feature>
<name>A0A0G0HPX1_9BACT</name>
<keyword evidence="1" id="KW-1133">Transmembrane helix</keyword>
<proteinExistence type="predicted"/>
<feature type="transmembrane region" description="Helical" evidence="1">
    <location>
        <begin position="278"/>
        <end position="297"/>
    </location>
</feature>
<feature type="transmembrane region" description="Helical" evidence="1">
    <location>
        <begin position="96"/>
        <end position="113"/>
    </location>
</feature>
<dbReference type="AlphaFoldDB" id="A0A0G0HPX1"/>
<comment type="caution">
    <text evidence="2">The sequence shown here is derived from an EMBL/GenBank/DDBJ whole genome shotgun (WGS) entry which is preliminary data.</text>
</comment>
<accession>A0A0G0HPX1</accession>
<evidence type="ECO:0000313" key="2">
    <source>
        <dbReference type="EMBL" id="KKQ44257.1"/>
    </source>
</evidence>
<gene>
    <name evidence="2" type="ORF">US62_C0029G0013</name>
</gene>
<sequence length="1073" mass="125400">MFFISLTSMYMMVGELFPKLSNISKIYSALFYLSNPYAVINIWGRFLLNFMFFYSLVPLFIWLFLVGIRKQSPIFAVIFALISALFSYAFSSPVHVIVFWTFLFLIAIYNYLVTKNIFTVKYFFIFLIFWFVTNYWWISQQFIYQLLQPQSSELTTAFVPGEGNLLGFSALSQSLGKNKNLLLMQHGLFYKVELNFIKHWPLIYNVSITLFLQWIFVLTVLLIAVKKNRNKWVFLFLSLFILSIFVSKGNNKPFGEIFNFLFKKIGMLQIFRNPFEKLGLLLPLSFSPLVAVAHGYLIKNSKDNKLKSVAITLLFVFYIPLFLGYPLYSGLVYSGSKYPLNDPSQKLEVKVPDDYSNINKWLNAQNDEFRYLMLPVANEGVFYNWKKGYAGVELSGLLLNKPGIASIQGFPMYENISRNIENSIIDQQDFFKVTRLLNIKYLIFRPDINYQLSTTRNPEVIINRINNISEGNSEQLEYVRDFGDLKLYTLPQESLYPKIFVASRIAFSDKAGHLDDIFLFNKEIDTLLLTRSENDSYPNIPSNGYVFHNEAYFEVPGPDYPRLVEAPYIFPHVSHLASSKIYPLILFKEKLTTFSKIGMENKTNWELILLGKRLLEAKNAINSGDYESSLKTLKLYNKNYPRVIEQIKSLTITSKRQNENVWNESQLRELFSSHLFLLNSFEKTRLNESNYITETIAKLKTSMLPLKILPYYNLLKDDNFPVENRVVYQFNIQREDIYNLHLPVKDKNLKYYNFPNKINIQLDNIIKEVELITSKEGYYLNNLPLGVGMHEISFNYNYANTIYEGEQFILDVAKDEKEKIKTIPIPDFSNDLIYDVQFRYRIIYGDGLTFSVRLDNDPPPDGDNNLNYFYSEKLIPSEYYFDVTSHSYQLNSRKNSNYGELVFRTEVWNNCKKFLPKTQWVKCKDLNTSNTYRRPTKVVVDKILIKPKLPNVAEIISISDDQVASAPQVNYQKITPEKYLVNINKATTPYLLVFSELFNSGWKLSVNNEYMNEGTHRLANFYANSWWIEKPGDYEMILEFEPQRKMKSSITFSIISILIISLFATYFIVKKRI</sequence>
<dbReference type="EMBL" id="LBTR01000029">
    <property type="protein sequence ID" value="KKQ44257.1"/>
    <property type="molecule type" value="Genomic_DNA"/>
</dbReference>
<feature type="transmembrane region" description="Helical" evidence="1">
    <location>
        <begin position="232"/>
        <end position="249"/>
    </location>
</feature>
<keyword evidence="1" id="KW-0812">Transmembrane</keyword>
<dbReference type="Proteomes" id="UP000034603">
    <property type="component" value="Unassembled WGS sequence"/>
</dbReference>
<evidence type="ECO:0000313" key="3">
    <source>
        <dbReference type="Proteomes" id="UP000034603"/>
    </source>
</evidence>
<keyword evidence="1" id="KW-0472">Membrane</keyword>
<feature type="transmembrane region" description="Helical" evidence="1">
    <location>
        <begin position="73"/>
        <end position="90"/>
    </location>
</feature>
<feature type="transmembrane region" description="Helical" evidence="1">
    <location>
        <begin position="120"/>
        <end position="138"/>
    </location>
</feature>
<evidence type="ECO:0000256" key="1">
    <source>
        <dbReference type="SAM" id="Phobius"/>
    </source>
</evidence>
<reference evidence="2 3" key="1">
    <citation type="journal article" date="2015" name="Nature">
        <title>rRNA introns, odd ribosomes, and small enigmatic genomes across a large radiation of phyla.</title>
        <authorList>
            <person name="Brown C.T."/>
            <person name="Hug L.A."/>
            <person name="Thomas B.C."/>
            <person name="Sharon I."/>
            <person name="Castelle C.J."/>
            <person name="Singh A."/>
            <person name="Wilkins M.J."/>
            <person name="Williams K.H."/>
            <person name="Banfield J.F."/>
        </authorList>
    </citation>
    <scope>NUCLEOTIDE SEQUENCE [LARGE SCALE GENOMIC DNA]</scope>
</reference>
<protein>
    <submittedName>
        <fullName evidence="2">Uncharacterized protein</fullName>
    </submittedName>
</protein>
<feature type="transmembrane region" description="Helical" evidence="1">
    <location>
        <begin position="46"/>
        <end position="66"/>
    </location>
</feature>
<feature type="transmembrane region" description="Helical" evidence="1">
    <location>
        <begin position="1050"/>
        <end position="1069"/>
    </location>
</feature>
<feature type="transmembrane region" description="Helical" evidence="1">
    <location>
        <begin position="309"/>
        <end position="328"/>
    </location>
</feature>
<organism evidence="2 3">
    <name type="scientific">Candidatus Woesebacteria bacterium GW2011_GWA1_37_8</name>
    <dbReference type="NCBI Taxonomy" id="1618546"/>
    <lineage>
        <taxon>Bacteria</taxon>
        <taxon>Candidatus Woeseibacteriota</taxon>
    </lineage>
</organism>